<keyword evidence="5" id="KW-0808">Transferase</keyword>
<evidence type="ECO:0000256" key="1">
    <source>
        <dbReference type="ARBA" id="ARBA00000085"/>
    </source>
</evidence>
<reference evidence="13 14" key="2">
    <citation type="journal article" date="2022" name="Mar. Drugs">
        <title>Bioassay-Guided Fractionation Leads to the Detection of Cholic Acid Generated by the Rare Thalassomonas sp.</title>
        <authorList>
            <person name="Pheiffer F."/>
            <person name="Schneider Y.K."/>
            <person name="Hansen E.H."/>
            <person name="Andersen J.H."/>
            <person name="Isaksson J."/>
            <person name="Busche T."/>
            <person name="R C."/>
            <person name="Kalinowski J."/>
            <person name="Zyl L.V."/>
            <person name="Trindade M."/>
        </authorList>
    </citation>
    <scope>NUCLEOTIDE SEQUENCE [LARGE SCALE GENOMIC DNA]</scope>
    <source>
        <strain evidence="13 14">XOM25</strain>
    </source>
</reference>
<dbReference type="EMBL" id="CP059733">
    <property type="protein sequence ID" value="WDE06155.1"/>
    <property type="molecule type" value="Genomic_DNA"/>
</dbReference>
<dbReference type="PANTHER" id="PTHR45436:SF16">
    <property type="entry name" value="HISTIDINE KINASE"/>
    <property type="match status" value="1"/>
</dbReference>
<feature type="domain" description="Histidine kinase" evidence="11">
    <location>
        <begin position="239"/>
        <end position="429"/>
    </location>
</feature>
<proteinExistence type="predicted"/>
<reference evidence="13 14" key="1">
    <citation type="journal article" date="2015" name="Genome Announc.">
        <title>Draft Genome Sequences of Marine Isolates of Thalassomonas viridans and Thalassomonas actiniarum.</title>
        <authorList>
            <person name="Olonade I."/>
            <person name="van Zyl L.J."/>
            <person name="Trindade M."/>
        </authorList>
    </citation>
    <scope>NUCLEOTIDE SEQUENCE [LARGE SCALE GENOMIC DNA]</scope>
    <source>
        <strain evidence="13 14">XOM25</strain>
    </source>
</reference>
<dbReference type="SUPFAM" id="SSF47384">
    <property type="entry name" value="Homodimeric domain of signal transducing histidine kinase"/>
    <property type="match status" value="1"/>
</dbReference>
<dbReference type="InterPro" id="IPR036097">
    <property type="entry name" value="HisK_dim/P_sf"/>
</dbReference>
<dbReference type="Proteomes" id="UP000032352">
    <property type="component" value="Chromosome"/>
</dbReference>
<dbReference type="SMART" id="SM00387">
    <property type="entry name" value="HATPase_c"/>
    <property type="match status" value="1"/>
</dbReference>
<keyword evidence="8 10" id="KW-1133">Transmembrane helix</keyword>
<evidence type="ECO:0000256" key="2">
    <source>
        <dbReference type="ARBA" id="ARBA00004370"/>
    </source>
</evidence>
<evidence type="ECO:0000256" key="9">
    <source>
        <dbReference type="ARBA" id="ARBA00023012"/>
    </source>
</evidence>
<dbReference type="EC" id="2.7.13.3" evidence="3"/>
<dbReference type="InterPro" id="IPR003661">
    <property type="entry name" value="HisK_dim/P_dom"/>
</dbReference>
<feature type="transmembrane region" description="Helical" evidence="10">
    <location>
        <begin position="12"/>
        <end position="32"/>
    </location>
</feature>
<evidence type="ECO:0000256" key="6">
    <source>
        <dbReference type="ARBA" id="ARBA00022692"/>
    </source>
</evidence>
<evidence type="ECO:0000256" key="7">
    <source>
        <dbReference type="ARBA" id="ARBA00022777"/>
    </source>
</evidence>
<dbReference type="Pfam" id="PF02518">
    <property type="entry name" value="HATPase_c"/>
    <property type="match status" value="1"/>
</dbReference>
<dbReference type="PANTHER" id="PTHR45436">
    <property type="entry name" value="SENSOR HISTIDINE KINASE YKOH"/>
    <property type="match status" value="1"/>
</dbReference>
<dbReference type="GO" id="GO:0000155">
    <property type="term" value="F:phosphorelay sensor kinase activity"/>
    <property type="evidence" value="ECO:0007669"/>
    <property type="project" value="InterPro"/>
</dbReference>
<dbReference type="SMART" id="SM00388">
    <property type="entry name" value="HisKA"/>
    <property type="match status" value="1"/>
</dbReference>
<sequence length="429" mass="48590">MNKLYPAKHITIIYFSLIAIALVSIHFSVYQFTTRDLEHLYTNNRLDKIRNHTRDFLANTSVKNLSKMEIQTQGNAAFDKGIQLYFNFNDIPQGFPDADTIPYDEAIELKSGPGGHAYFVSKSQIDTLDGITQVYFIVDNSLYELSEGQLLSLHTKQVIISLSLLALSLFAVIKISAKLTNPISHLARTLSTRSSEDLSPIPLPKDTATLELAKLVETFNLYQQRVKASMERERSFNRYASHELRTPLMVMTGAINLLEESSEPTLVATQCKRLKKATHEMTEFVETLLSLTKSETGSDKDKRQIDSNEVRDIVFNHEYLLENKAVKWNVFVQDPVFIRMPEAAFHILLGNLIKNAFAYTESGTVDVYIDPKGIRVIDTGKGINSQSNECDGYGLGLLLVRDICHRYGWQFFLENDQQQGCIAAILFQQ</sequence>
<accession>A0AAE9Z4Y4</accession>
<evidence type="ECO:0000259" key="11">
    <source>
        <dbReference type="PROSITE" id="PS50109"/>
    </source>
</evidence>
<dbReference type="AlphaFoldDB" id="A0AAE9Z4Y4"/>
<dbReference type="Pfam" id="PF00512">
    <property type="entry name" value="HisKA"/>
    <property type="match status" value="1"/>
</dbReference>
<comment type="catalytic activity">
    <reaction evidence="1">
        <text>ATP + protein L-histidine = ADP + protein N-phospho-L-histidine.</text>
        <dbReference type="EC" id="2.7.13.3"/>
    </reaction>
</comment>
<dbReference type="GO" id="GO:0005886">
    <property type="term" value="C:plasma membrane"/>
    <property type="evidence" value="ECO:0007669"/>
    <property type="project" value="TreeGrafter"/>
</dbReference>
<dbReference type="PROSITE" id="PS50885">
    <property type="entry name" value="HAMP"/>
    <property type="match status" value="1"/>
</dbReference>
<dbReference type="InterPro" id="IPR036890">
    <property type="entry name" value="HATPase_C_sf"/>
</dbReference>
<dbReference type="RefSeq" id="WP_044838645.1">
    <property type="nucleotide sequence ID" value="NZ_CP059733.1"/>
</dbReference>
<dbReference type="InterPro" id="IPR003660">
    <property type="entry name" value="HAMP_dom"/>
</dbReference>
<evidence type="ECO:0000259" key="12">
    <source>
        <dbReference type="PROSITE" id="PS50885"/>
    </source>
</evidence>
<dbReference type="Gene3D" id="6.10.340.10">
    <property type="match status" value="1"/>
</dbReference>
<dbReference type="InterPro" id="IPR003594">
    <property type="entry name" value="HATPase_dom"/>
</dbReference>
<gene>
    <name evidence="13" type="ORF">SG34_004275</name>
</gene>
<evidence type="ECO:0000256" key="5">
    <source>
        <dbReference type="ARBA" id="ARBA00022679"/>
    </source>
</evidence>
<protein>
    <recommendedName>
        <fullName evidence="3">histidine kinase</fullName>
        <ecNumber evidence="3">2.7.13.3</ecNumber>
    </recommendedName>
</protein>
<dbReference type="SUPFAM" id="SSF55874">
    <property type="entry name" value="ATPase domain of HSP90 chaperone/DNA topoisomerase II/histidine kinase"/>
    <property type="match status" value="1"/>
</dbReference>
<dbReference type="CDD" id="cd00082">
    <property type="entry name" value="HisKA"/>
    <property type="match status" value="1"/>
</dbReference>
<evidence type="ECO:0000256" key="10">
    <source>
        <dbReference type="SAM" id="Phobius"/>
    </source>
</evidence>
<organism evidence="13 14">
    <name type="scientific">Thalassomonas viridans</name>
    <dbReference type="NCBI Taxonomy" id="137584"/>
    <lineage>
        <taxon>Bacteria</taxon>
        <taxon>Pseudomonadati</taxon>
        <taxon>Pseudomonadota</taxon>
        <taxon>Gammaproteobacteria</taxon>
        <taxon>Alteromonadales</taxon>
        <taxon>Colwelliaceae</taxon>
        <taxon>Thalassomonas</taxon>
    </lineage>
</organism>
<name>A0AAE9Z4Y4_9GAMM</name>
<evidence type="ECO:0000256" key="3">
    <source>
        <dbReference type="ARBA" id="ARBA00012438"/>
    </source>
</evidence>
<keyword evidence="7 13" id="KW-0418">Kinase</keyword>
<evidence type="ECO:0000256" key="4">
    <source>
        <dbReference type="ARBA" id="ARBA00022553"/>
    </source>
</evidence>
<dbReference type="Gene3D" id="3.30.565.10">
    <property type="entry name" value="Histidine kinase-like ATPase, C-terminal domain"/>
    <property type="match status" value="1"/>
</dbReference>
<dbReference type="PROSITE" id="PS50109">
    <property type="entry name" value="HIS_KIN"/>
    <property type="match status" value="1"/>
</dbReference>
<dbReference type="Gene3D" id="1.10.287.130">
    <property type="match status" value="1"/>
</dbReference>
<keyword evidence="6 10" id="KW-0812">Transmembrane</keyword>
<comment type="subcellular location">
    <subcellularLocation>
        <location evidence="2">Membrane</location>
    </subcellularLocation>
</comment>
<evidence type="ECO:0000256" key="8">
    <source>
        <dbReference type="ARBA" id="ARBA00022989"/>
    </source>
</evidence>
<keyword evidence="10" id="KW-0472">Membrane</keyword>
<evidence type="ECO:0000313" key="14">
    <source>
        <dbReference type="Proteomes" id="UP000032352"/>
    </source>
</evidence>
<feature type="domain" description="HAMP" evidence="12">
    <location>
        <begin position="177"/>
        <end position="231"/>
    </location>
</feature>
<keyword evidence="14" id="KW-1185">Reference proteome</keyword>
<keyword evidence="4" id="KW-0597">Phosphoprotein</keyword>
<dbReference type="InterPro" id="IPR050428">
    <property type="entry name" value="TCS_sensor_his_kinase"/>
</dbReference>
<dbReference type="InterPro" id="IPR005467">
    <property type="entry name" value="His_kinase_dom"/>
</dbReference>
<dbReference type="KEGG" id="tvd:SG34_004275"/>
<evidence type="ECO:0000313" key="13">
    <source>
        <dbReference type="EMBL" id="WDE06155.1"/>
    </source>
</evidence>
<keyword evidence="9" id="KW-0902">Two-component regulatory system</keyword>